<gene>
    <name evidence="1" type="ORF">FHW23_001462</name>
</gene>
<evidence type="ECO:0000313" key="1">
    <source>
        <dbReference type="EMBL" id="MBA8990216.1"/>
    </source>
</evidence>
<comment type="caution">
    <text evidence="1">The sequence shown here is derived from an EMBL/GenBank/DDBJ whole genome shotgun (WGS) entry which is preliminary data.</text>
</comment>
<dbReference type="AlphaFoldDB" id="A0AAW3T4R8"/>
<evidence type="ECO:0000313" key="2">
    <source>
        <dbReference type="Proteomes" id="UP000590225"/>
    </source>
</evidence>
<protein>
    <submittedName>
        <fullName evidence="1">Uncharacterized protein</fullName>
    </submittedName>
</protein>
<proteinExistence type="predicted"/>
<sequence>MLNFAAARFGNRVTIDLGASPDSTFSALGRELKSMWGATEVHVSFRHDETPRAL</sequence>
<organism evidence="1 2">
    <name type="scientific">Curtobacterium pusillum</name>
    <dbReference type="NCBI Taxonomy" id="69373"/>
    <lineage>
        <taxon>Bacteria</taxon>
        <taxon>Bacillati</taxon>
        <taxon>Actinomycetota</taxon>
        <taxon>Actinomycetes</taxon>
        <taxon>Micrococcales</taxon>
        <taxon>Microbacteriaceae</taxon>
        <taxon>Curtobacterium</taxon>
    </lineage>
</organism>
<accession>A0AAW3T4R8</accession>
<dbReference type="Proteomes" id="UP000590225">
    <property type="component" value="Unassembled WGS sequence"/>
</dbReference>
<name>A0AAW3T4R8_9MICO</name>
<dbReference type="RefSeq" id="WP_182515707.1">
    <property type="nucleotide sequence ID" value="NZ_JACGXP010000002.1"/>
</dbReference>
<dbReference type="EMBL" id="JACGXP010000002">
    <property type="protein sequence ID" value="MBA8990216.1"/>
    <property type="molecule type" value="Genomic_DNA"/>
</dbReference>
<reference evidence="1 2" key="1">
    <citation type="submission" date="2020-07" db="EMBL/GenBank/DDBJ databases">
        <title>Above-ground endophytic microbial communities from plants in different locations in the United States.</title>
        <authorList>
            <person name="Frank C."/>
        </authorList>
    </citation>
    <scope>NUCLEOTIDE SEQUENCE [LARGE SCALE GENOMIC DNA]</scope>
    <source>
        <strain evidence="1 2">WPL5_2</strain>
    </source>
</reference>